<name>A0ABS6BH51_9SPHN</name>
<proteinExistence type="inferred from homology"/>
<feature type="domain" description="Major facilitator superfamily (MFS) profile" evidence="8">
    <location>
        <begin position="12"/>
        <end position="426"/>
    </location>
</feature>
<feature type="transmembrane region" description="Helical" evidence="7">
    <location>
        <begin position="340"/>
        <end position="360"/>
    </location>
</feature>
<comment type="caution">
    <text evidence="9">The sequence shown here is derived from an EMBL/GenBank/DDBJ whole genome shotgun (WGS) entry which is preliminary data.</text>
</comment>
<dbReference type="PROSITE" id="PS50850">
    <property type="entry name" value="MFS"/>
    <property type="match status" value="1"/>
</dbReference>
<protein>
    <submittedName>
        <fullName evidence="9">MFS transporter</fullName>
    </submittedName>
</protein>
<feature type="transmembrane region" description="Helical" evidence="7">
    <location>
        <begin position="53"/>
        <end position="76"/>
    </location>
</feature>
<feature type="transmembrane region" description="Helical" evidence="7">
    <location>
        <begin position="311"/>
        <end position="333"/>
    </location>
</feature>
<dbReference type="RefSeq" id="WP_216322070.1">
    <property type="nucleotide sequence ID" value="NZ_JAHKRT010000003.1"/>
</dbReference>
<evidence type="ECO:0000256" key="6">
    <source>
        <dbReference type="ARBA" id="ARBA00023136"/>
    </source>
</evidence>
<keyword evidence="3" id="KW-0813">Transport</keyword>
<comment type="similarity">
    <text evidence="2">Belongs to the major facilitator superfamily.</text>
</comment>
<feature type="transmembrane region" description="Helical" evidence="7">
    <location>
        <begin position="85"/>
        <end position="106"/>
    </location>
</feature>
<keyword evidence="5 7" id="KW-1133">Transmembrane helix</keyword>
<feature type="transmembrane region" description="Helical" evidence="7">
    <location>
        <begin position="257"/>
        <end position="275"/>
    </location>
</feature>
<dbReference type="PANTHER" id="PTHR23514:SF3">
    <property type="entry name" value="BYPASS OF STOP CODON PROTEIN 6"/>
    <property type="match status" value="1"/>
</dbReference>
<evidence type="ECO:0000256" key="1">
    <source>
        <dbReference type="ARBA" id="ARBA00004127"/>
    </source>
</evidence>
<reference evidence="9 10" key="1">
    <citation type="submission" date="2021-06" db="EMBL/GenBank/DDBJ databases">
        <title>Sphingomonas sp. XMGL2, whole genome shotgun sequencing project.</title>
        <authorList>
            <person name="Zhao G."/>
            <person name="Shen L."/>
        </authorList>
    </citation>
    <scope>NUCLEOTIDE SEQUENCE [LARGE SCALE GENOMIC DNA]</scope>
    <source>
        <strain evidence="9 10">XMGL2</strain>
    </source>
</reference>
<evidence type="ECO:0000313" key="10">
    <source>
        <dbReference type="Proteomes" id="UP000776276"/>
    </source>
</evidence>
<dbReference type="InterPro" id="IPR011701">
    <property type="entry name" value="MFS"/>
</dbReference>
<accession>A0ABS6BH51</accession>
<organism evidence="9 10">
    <name type="scientific">Sphingomonas quercus</name>
    <dbReference type="NCBI Taxonomy" id="2842451"/>
    <lineage>
        <taxon>Bacteria</taxon>
        <taxon>Pseudomonadati</taxon>
        <taxon>Pseudomonadota</taxon>
        <taxon>Alphaproteobacteria</taxon>
        <taxon>Sphingomonadales</taxon>
        <taxon>Sphingomonadaceae</taxon>
        <taxon>Sphingomonas</taxon>
    </lineage>
</organism>
<feature type="transmembrane region" description="Helical" evidence="7">
    <location>
        <begin position="176"/>
        <end position="195"/>
    </location>
</feature>
<evidence type="ECO:0000259" key="8">
    <source>
        <dbReference type="PROSITE" id="PS50850"/>
    </source>
</evidence>
<dbReference type="EMBL" id="JAHKRT010000003">
    <property type="protein sequence ID" value="MBU3077509.1"/>
    <property type="molecule type" value="Genomic_DNA"/>
</dbReference>
<evidence type="ECO:0000256" key="3">
    <source>
        <dbReference type="ARBA" id="ARBA00022448"/>
    </source>
</evidence>
<evidence type="ECO:0000256" key="7">
    <source>
        <dbReference type="SAM" id="Phobius"/>
    </source>
</evidence>
<feature type="transmembrane region" description="Helical" evidence="7">
    <location>
        <begin position="403"/>
        <end position="421"/>
    </location>
</feature>
<dbReference type="Pfam" id="PF07690">
    <property type="entry name" value="MFS_1"/>
    <property type="match status" value="1"/>
</dbReference>
<evidence type="ECO:0000256" key="2">
    <source>
        <dbReference type="ARBA" id="ARBA00008335"/>
    </source>
</evidence>
<feature type="transmembrane region" description="Helical" evidence="7">
    <location>
        <begin position="224"/>
        <end position="245"/>
    </location>
</feature>
<evidence type="ECO:0000256" key="4">
    <source>
        <dbReference type="ARBA" id="ARBA00022692"/>
    </source>
</evidence>
<feature type="transmembrane region" description="Helical" evidence="7">
    <location>
        <begin position="153"/>
        <end position="170"/>
    </location>
</feature>
<evidence type="ECO:0000256" key="5">
    <source>
        <dbReference type="ARBA" id="ARBA00022989"/>
    </source>
</evidence>
<sequence length="434" mass="45654">MTGEGEVHRKAVFWIGILALFAAGVSAALRAATAAQLKATYLDTIDPARSVTLIAEALGSAFLGFCLALVVTSLFLDRIGMKRMIMVAAASFVIGPLLVILCGSFGPAGAYQAIWLGMFVNGLGWGATEGTINPMVSALYPEDTTHRMNILHAWWPAGLVVGGLLGILGTGGAMDWRLMFALVPLMGIAIALWAATKRFPQTTSAALGVSRGGQMRELIRRPSFFIWFALMLLTAASELAPGQWVDVSLSNVVGMRGVLLLSYVAAIQFVGRHFAGPIERRFSTEGMLCLSCVLCTIGLFSLGYARSPAMAILSATLWGAGVCFIWPTMIAVAAQRYPRAGALSIGLMGVAGSISTWFVLPVLGAIYDSAKIEAAGGAARFEALGGEQLQAVLTYAASQSFKAVAVIPAVLVAVFGLLWLLRGRTARTASAAAE</sequence>
<dbReference type="InterPro" id="IPR020846">
    <property type="entry name" value="MFS_dom"/>
</dbReference>
<keyword evidence="6 7" id="KW-0472">Membrane</keyword>
<keyword evidence="4 7" id="KW-0812">Transmembrane</keyword>
<feature type="transmembrane region" description="Helical" evidence="7">
    <location>
        <begin position="112"/>
        <end position="132"/>
    </location>
</feature>
<keyword evidence="10" id="KW-1185">Reference proteome</keyword>
<gene>
    <name evidence="9" type="ORF">KOF26_06475</name>
</gene>
<feature type="transmembrane region" description="Helical" evidence="7">
    <location>
        <begin position="287"/>
        <end position="305"/>
    </location>
</feature>
<dbReference type="InterPro" id="IPR051788">
    <property type="entry name" value="MFS_Transporter"/>
</dbReference>
<comment type="subcellular location">
    <subcellularLocation>
        <location evidence="1">Endomembrane system</location>
        <topology evidence="1">Multi-pass membrane protein</topology>
    </subcellularLocation>
</comment>
<dbReference type="PANTHER" id="PTHR23514">
    <property type="entry name" value="BYPASS OF STOP CODON PROTEIN 6"/>
    <property type="match status" value="1"/>
</dbReference>
<evidence type="ECO:0000313" key="9">
    <source>
        <dbReference type="EMBL" id="MBU3077509.1"/>
    </source>
</evidence>
<feature type="transmembrane region" description="Helical" evidence="7">
    <location>
        <begin position="12"/>
        <end position="33"/>
    </location>
</feature>
<dbReference type="Proteomes" id="UP000776276">
    <property type="component" value="Unassembled WGS sequence"/>
</dbReference>